<proteinExistence type="predicted"/>
<dbReference type="AlphaFoldDB" id="A0A172T6Z8"/>
<evidence type="ECO:0000313" key="1">
    <source>
        <dbReference type="EMBL" id="ANE42761.1"/>
    </source>
</evidence>
<dbReference type="PROSITE" id="PS51257">
    <property type="entry name" value="PROKAR_LIPOPROTEIN"/>
    <property type="match status" value="1"/>
</dbReference>
<organism evidence="1 2">
    <name type="scientific">Deinococcus puniceus</name>
    <dbReference type="NCBI Taxonomy" id="1182568"/>
    <lineage>
        <taxon>Bacteria</taxon>
        <taxon>Thermotogati</taxon>
        <taxon>Deinococcota</taxon>
        <taxon>Deinococci</taxon>
        <taxon>Deinococcales</taxon>
        <taxon>Deinococcaceae</taxon>
        <taxon>Deinococcus</taxon>
    </lineage>
</organism>
<dbReference type="Proteomes" id="UP000077363">
    <property type="component" value="Chromosome"/>
</dbReference>
<reference evidence="1 2" key="1">
    <citation type="submission" date="2015-01" db="EMBL/GenBank/DDBJ databases">
        <title>Deinococcus puniceus/DY1/ whole genome sequencing.</title>
        <authorList>
            <person name="Kim M.K."/>
            <person name="Srinivasan S."/>
            <person name="Lee J.-J."/>
        </authorList>
    </citation>
    <scope>NUCLEOTIDE SEQUENCE [LARGE SCALE GENOMIC DNA]</scope>
    <source>
        <strain evidence="1 2">DY1</strain>
    </source>
</reference>
<evidence type="ECO:0000313" key="2">
    <source>
        <dbReference type="Proteomes" id="UP000077363"/>
    </source>
</evidence>
<keyword evidence="2" id="KW-1185">Reference proteome</keyword>
<protein>
    <submittedName>
        <fullName evidence="1">Uncharacterized protein</fullName>
    </submittedName>
</protein>
<sequence length="67" mass="6878">MTTLAARRPTGLLALTFGCPGLVLTGRLTGGGAVSGQLSFDGAKFSQHLSELGFESFAVWAGVVSYT</sequence>
<dbReference type="KEGG" id="dpu:SU48_02170"/>
<dbReference type="PATRIC" id="fig|1182568.3.peg.456"/>
<accession>A0A172T6Z8</accession>
<name>A0A172T6Z8_9DEIO</name>
<gene>
    <name evidence="1" type="ORF">SU48_02170</name>
</gene>
<dbReference type="EMBL" id="CP011387">
    <property type="protein sequence ID" value="ANE42761.1"/>
    <property type="molecule type" value="Genomic_DNA"/>
</dbReference>